<protein>
    <submittedName>
        <fullName evidence="1">Uncharacterized protein</fullName>
    </submittedName>
</protein>
<proteinExistence type="predicted"/>
<sequence length="84" mass="9171">MEEQELRHRLAVAEGNIAGLVAVIGALVRQLPEEQRLHLEARAEAMFEPLEAAMLGDADPYSDSSLAGLRNVRTMLSDLLSRSA</sequence>
<evidence type="ECO:0000313" key="1">
    <source>
        <dbReference type="EMBL" id="CCJ51922.1"/>
    </source>
</evidence>
<gene>
    <name evidence="1" type="ORF">BN112_0004</name>
</gene>
<dbReference type="KEGG" id="bbh:BN112_0004"/>
<accession>A0A0C6P057</accession>
<dbReference type="RefSeq" id="WP_010926418.1">
    <property type="nucleotide sequence ID" value="NC_019382.1"/>
</dbReference>
<organism evidence="1 2">
    <name type="scientific">Bordetella bronchiseptica 253</name>
    <dbReference type="NCBI Taxonomy" id="568707"/>
    <lineage>
        <taxon>Bacteria</taxon>
        <taxon>Pseudomonadati</taxon>
        <taxon>Pseudomonadota</taxon>
        <taxon>Betaproteobacteria</taxon>
        <taxon>Burkholderiales</taxon>
        <taxon>Alcaligenaceae</taxon>
        <taxon>Bordetella</taxon>
    </lineage>
</organism>
<dbReference type="AlphaFoldDB" id="A0A0C6P057"/>
<evidence type="ECO:0000313" key="2">
    <source>
        <dbReference type="Proteomes" id="UP000007564"/>
    </source>
</evidence>
<dbReference type="HOGENOM" id="CLU_2521005_0_0_4"/>
<dbReference type="Proteomes" id="UP000007564">
    <property type="component" value="Chromosome"/>
</dbReference>
<name>A0A0C6P057_BORBO</name>
<reference evidence="1 2" key="1">
    <citation type="journal article" date="2012" name="BMC Genomics">
        <title>Comparative genomics of the classical Bordetella subspecies: the evolution and exchange of virulence-associated diversity amongst closely related pathogens.</title>
        <authorList>
            <person name="Park J."/>
            <person name="Zhang Y."/>
            <person name="Buboltz A.M."/>
            <person name="Zhang X."/>
            <person name="Schuster S.C."/>
            <person name="Ahuja U."/>
            <person name="Liu M."/>
            <person name="Miller J.F."/>
            <person name="Sebaihia M."/>
            <person name="Bentley S.D."/>
            <person name="Parkhill J."/>
            <person name="Harvill E.T."/>
        </authorList>
    </citation>
    <scope>NUCLEOTIDE SEQUENCE [LARGE SCALE GENOMIC DNA]</scope>
    <source>
        <strain evidence="1 2">253</strain>
    </source>
</reference>
<dbReference type="EMBL" id="HE965806">
    <property type="protein sequence ID" value="CCJ51922.1"/>
    <property type="molecule type" value="Genomic_DNA"/>
</dbReference>